<dbReference type="PANTHER" id="PTHR33295:SF18">
    <property type="entry name" value="AAA+ ATPASE DOMAIN-CONTAINING PROTEIN"/>
    <property type="match status" value="1"/>
</dbReference>
<protein>
    <submittedName>
        <fullName evidence="3">Uncharacterized protein</fullName>
    </submittedName>
</protein>
<dbReference type="InterPro" id="IPR041682">
    <property type="entry name" value="AAA_14"/>
</dbReference>
<name>A0A0F9ZI77_9BACT</name>
<dbReference type="InterPro" id="IPR027417">
    <property type="entry name" value="P-loop_NTPase"/>
</dbReference>
<evidence type="ECO:0000313" key="3">
    <source>
        <dbReference type="EMBL" id="KKP43883.1"/>
    </source>
</evidence>
<evidence type="ECO:0000313" key="4">
    <source>
        <dbReference type="Proteomes" id="UP000034778"/>
    </source>
</evidence>
<comment type="caution">
    <text evidence="3">The sequence shown here is derived from an EMBL/GenBank/DDBJ whole genome shotgun (WGS) entry which is preliminary data.</text>
</comment>
<proteinExistence type="predicted"/>
<dbReference type="AlphaFoldDB" id="A0A0F9ZI77"/>
<dbReference type="Pfam" id="PF13635">
    <property type="entry name" value="DUF4143"/>
    <property type="match status" value="1"/>
</dbReference>
<dbReference type="PANTHER" id="PTHR33295">
    <property type="entry name" value="ATPASE"/>
    <property type="match status" value="1"/>
</dbReference>
<dbReference type="SUPFAM" id="SSF52540">
    <property type="entry name" value="P-loop containing nucleoside triphosphate hydrolases"/>
    <property type="match status" value="1"/>
</dbReference>
<dbReference type="InterPro" id="IPR025420">
    <property type="entry name" value="DUF4143"/>
</dbReference>
<dbReference type="Pfam" id="PF13173">
    <property type="entry name" value="AAA_14"/>
    <property type="match status" value="1"/>
</dbReference>
<dbReference type="Proteomes" id="UP000034778">
    <property type="component" value="Unassembled WGS sequence"/>
</dbReference>
<evidence type="ECO:0000259" key="2">
    <source>
        <dbReference type="Pfam" id="PF13635"/>
    </source>
</evidence>
<dbReference type="EMBL" id="LBOW01000015">
    <property type="protein sequence ID" value="KKP43883.1"/>
    <property type="molecule type" value="Genomic_DNA"/>
</dbReference>
<evidence type="ECO:0000259" key="1">
    <source>
        <dbReference type="Pfam" id="PF13173"/>
    </source>
</evidence>
<accession>A0A0F9ZI77</accession>
<organism evidence="3 4">
    <name type="scientific">Candidatus Woesebacteria bacterium GW2011_GWB1_33_22</name>
    <dbReference type="NCBI Taxonomy" id="1618566"/>
    <lineage>
        <taxon>Bacteria</taxon>
        <taxon>Candidatus Woeseibacteriota</taxon>
    </lineage>
</organism>
<sequence>MITVQNLVKAIFESKQIGLSKEVQRPKYSKWLDEASKNRLIKAVVGFRRSGKSYLLKMFSNRLIARGVPGENIFFLNFENTLLREVKTVNELRKIWEIYLQKIANINKEIYIIWDELQIVEGWEKLVRTLYEQDRFNIFISGSNSKLLSGELSSSLSGRSIELEVLPFSFIEYLKSQNIKYNNYYQNIEQIDHAFIHYLKRGGLPEQFKLNEDLATSYKDSLIRKVLLDDIIERYQIDKIATLKEVFDFVKGNITSTTSLKKIADRITSQGISVSIATIDNYLYYWQTSYALNKLTKYNFQLKRIFEKINKYYVIDNILLTGGDENDEKRLENLVYIELIRRYGRNNIYYAQNENGYEVDFLTNQEGVKSFFQVCHTLNDGNIKREFGNLKIIKNYLDGEGKILYLNDQRTEFQENNSLPVVEWLLEK</sequence>
<dbReference type="STRING" id="1618566.UR35_C0015G0006"/>
<feature type="domain" description="DUF4143" evidence="2">
    <location>
        <begin position="229"/>
        <end position="370"/>
    </location>
</feature>
<reference evidence="3 4" key="1">
    <citation type="journal article" date="2015" name="Nature">
        <title>rRNA introns, odd ribosomes, and small enigmatic genomes across a large radiation of phyla.</title>
        <authorList>
            <person name="Brown C.T."/>
            <person name="Hug L.A."/>
            <person name="Thomas B.C."/>
            <person name="Sharon I."/>
            <person name="Castelle C.J."/>
            <person name="Singh A."/>
            <person name="Wilkins M.J."/>
            <person name="Williams K.H."/>
            <person name="Banfield J.F."/>
        </authorList>
    </citation>
    <scope>NUCLEOTIDE SEQUENCE [LARGE SCALE GENOMIC DNA]</scope>
</reference>
<gene>
    <name evidence="3" type="ORF">UR35_C0015G0006</name>
</gene>
<feature type="domain" description="AAA" evidence="1">
    <location>
        <begin position="39"/>
        <end position="174"/>
    </location>
</feature>